<organism evidence="3 4">
    <name type="scientific">Panagrellus redivivus</name>
    <name type="common">Microworm</name>
    <dbReference type="NCBI Taxonomy" id="6233"/>
    <lineage>
        <taxon>Eukaryota</taxon>
        <taxon>Metazoa</taxon>
        <taxon>Ecdysozoa</taxon>
        <taxon>Nematoda</taxon>
        <taxon>Chromadorea</taxon>
        <taxon>Rhabditida</taxon>
        <taxon>Tylenchina</taxon>
        <taxon>Panagrolaimomorpha</taxon>
        <taxon>Panagrolaimoidea</taxon>
        <taxon>Panagrolaimidae</taxon>
        <taxon>Panagrellus</taxon>
    </lineage>
</organism>
<evidence type="ECO:0000259" key="2">
    <source>
        <dbReference type="PROSITE" id="PS51029"/>
    </source>
</evidence>
<dbReference type="PANTHER" id="PTHR12243">
    <property type="entry name" value="MADF DOMAIN TRANSCRIPTION FACTOR"/>
    <property type="match status" value="1"/>
</dbReference>
<dbReference type="GO" id="GO:0006357">
    <property type="term" value="P:regulation of transcription by RNA polymerase II"/>
    <property type="evidence" value="ECO:0007669"/>
    <property type="project" value="TreeGrafter"/>
</dbReference>
<keyword evidence="3" id="KW-1185">Reference proteome</keyword>
<dbReference type="SMART" id="SM00595">
    <property type="entry name" value="MADF"/>
    <property type="match status" value="1"/>
</dbReference>
<dbReference type="GO" id="GO:0005634">
    <property type="term" value="C:nucleus"/>
    <property type="evidence" value="ECO:0007669"/>
    <property type="project" value="TreeGrafter"/>
</dbReference>
<evidence type="ECO:0000313" key="4">
    <source>
        <dbReference type="WBParaSite" id="Pan_g11603.t2"/>
    </source>
</evidence>
<dbReference type="PANTHER" id="PTHR12243:SF67">
    <property type="entry name" value="COREPRESSOR OF PANGOLIN, ISOFORM A-RELATED"/>
    <property type="match status" value="1"/>
</dbReference>
<dbReference type="GO" id="GO:0005667">
    <property type="term" value="C:transcription regulator complex"/>
    <property type="evidence" value="ECO:0007669"/>
    <property type="project" value="TreeGrafter"/>
</dbReference>
<name>A0A7E4UQK5_PANRE</name>
<accession>A0A7E4UQK5</accession>
<evidence type="ECO:0000256" key="1">
    <source>
        <dbReference type="SAM" id="MobiDB-lite"/>
    </source>
</evidence>
<dbReference type="AlphaFoldDB" id="A0A7E4UQK5"/>
<dbReference type="WBParaSite" id="Pan_g11603.t2">
    <property type="protein sequence ID" value="Pan_g11603.t2"/>
    <property type="gene ID" value="Pan_g11603"/>
</dbReference>
<dbReference type="InterPro" id="IPR039353">
    <property type="entry name" value="TF_Adf1"/>
</dbReference>
<feature type="region of interest" description="Disordered" evidence="1">
    <location>
        <begin position="148"/>
        <end position="197"/>
    </location>
</feature>
<feature type="compositionally biased region" description="Low complexity" evidence="1">
    <location>
        <begin position="171"/>
        <end position="181"/>
    </location>
</feature>
<dbReference type="Pfam" id="PF10545">
    <property type="entry name" value="MADF_DNA_bdg"/>
    <property type="match status" value="1"/>
</dbReference>
<feature type="domain" description="MADF" evidence="2">
    <location>
        <begin position="11"/>
        <end position="110"/>
    </location>
</feature>
<evidence type="ECO:0000313" key="3">
    <source>
        <dbReference type="Proteomes" id="UP000492821"/>
    </source>
</evidence>
<dbReference type="InterPro" id="IPR006578">
    <property type="entry name" value="MADF-dom"/>
</dbReference>
<reference evidence="4" key="2">
    <citation type="submission" date="2020-10" db="UniProtKB">
        <authorList>
            <consortium name="WormBaseParasite"/>
        </authorList>
    </citation>
    <scope>IDENTIFICATION</scope>
</reference>
<proteinExistence type="predicted"/>
<dbReference type="PROSITE" id="PS51029">
    <property type="entry name" value="MADF"/>
    <property type="match status" value="1"/>
</dbReference>
<protein>
    <submittedName>
        <fullName evidence="4">MADF domain-containing protein</fullName>
    </submittedName>
</protein>
<reference evidence="3" key="1">
    <citation type="journal article" date="2013" name="Genetics">
        <title>The draft genome and transcriptome of Panagrellus redivivus are shaped by the harsh demands of a free-living lifestyle.</title>
        <authorList>
            <person name="Srinivasan J."/>
            <person name="Dillman A.R."/>
            <person name="Macchietto M.G."/>
            <person name="Heikkinen L."/>
            <person name="Lakso M."/>
            <person name="Fracchia K.M."/>
            <person name="Antoshechkin I."/>
            <person name="Mortazavi A."/>
            <person name="Wong G."/>
            <person name="Sternberg P.W."/>
        </authorList>
    </citation>
    <scope>NUCLEOTIDE SEQUENCE [LARGE SCALE GENOMIC DNA]</scope>
    <source>
        <strain evidence="3">MT8872</strain>
    </source>
</reference>
<dbReference type="Proteomes" id="UP000492821">
    <property type="component" value="Unassembled WGS sequence"/>
</dbReference>
<sequence length="289" mass="32491">MSNWNDVNRMRLIECFRKRPELWCQSFPMSGGDLNRRREALNEIVDFMNQFELPNEQFTHDEIRTQFKNLKDMYRRKVKKIRQLQAAAQKVEEPCWYYFQHLKFLDLKMGDNSSASRSPTPLDAPSIKSEVPSVMEETMPVLEQQQQHQAGNAAAPTTTHVRISSLRRRGGPTSSTTTSRGNAGGEPVAKRQRATPASMPGANIVNITEGMSSPPPPPSSAPTTFGEEDHLGVFGQFVAQTLRNLSTTTPALAIQVKRQIHDLLCEAELNQLGYAIRNDEDDEQGHGLI</sequence>